<evidence type="ECO:0000256" key="1">
    <source>
        <dbReference type="ARBA" id="ARBA00023125"/>
    </source>
</evidence>
<dbReference type="CDD" id="cd00383">
    <property type="entry name" value="trans_reg_C"/>
    <property type="match status" value="1"/>
</dbReference>
<proteinExistence type="predicted"/>
<dbReference type="InterPro" id="IPR016032">
    <property type="entry name" value="Sig_transdc_resp-reg_C-effctor"/>
</dbReference>
<dbReference type="AlphaFoldDB" id="A0A368HFW4"/>
<evidence type="ECO:0000256" key="2">
    <source>
        <dbReference type="PROSITE-ProRule" id="PRU01091"/>
    </source>
</evidence>
<dbReference type="GO" id="GO:0003677">
    <property type="term" value="F:DNA binding"/>
    <property type="evidence" value="ECO:0007669"/>
    <property type="project" value="UniProtKB-UniRule"/>
</dbReference>
<keyword evidence="5" id="KW-1185">Reference proteome</keyword>
<dbReference type="EMBL" id="PSYR01000001">
    <property type="protein sequence ID" value="RCN58294.1"/>
    <property type="molecule type" value="Genomic_DNA"/>
</dbReference>
<keyword evidence="1 2" id="KW-0238">DNA-binding</keyword>
<dbReference type="SUPFAM" id="SSF46894">
    <property type="entry name" value="C-terminal effector domain of the bipartite response regulators"/>
    <property type="match status" value="1"/>
</dbReference>
<dbReference type="Pfam" id="PF00486">
    <property type="entry name" value="Trans_reg_C"/>
    <property type="match status" value="1"/>
</dbReference>
<dbReference type="RefSeq" id="WP_114282107.1">
    <property type="nucleotide sequence ID" value="NZ_PSYR01000001.1"/>
</dbReference>
<evidence type="ECO:0000313" key="4">
    <source>
        <dbReference type="EMBL" id="RCN58294.1"/>
    </source>
</evidence>
<accession>A0A368HFW4</accession>
<evidence type="ECO:0000259" key="3">
    <source>
        <dbReference type="PROSITE" id="PS51755"/>
    </source>
</evidence>
<dbReference type="InterPro" id="IPR001867">
    <property type="entry name" value="OmpR/PhoB-type_DNA-bd"/>
</dbReference>
<protein>
    <recommendedName>
        <fullName evidence="3">OmpR/PhoB-type domain-containing protein</fullName>
    </recommendedName>
</protein>
<sequence length="266" mass="28425">MCLLPLFVHTAVCQLKLALSAIQKKFRSAPRPPAVLLCVSNPLAPACVHAIMSAGWTCHRVPRLRYVDRAARALDASAVVTDRIASVAGWPPGQTSGPLPFVLLGPPRREADALNAGAALFVPVPIDTQTLIQGLSRIVNSPALKEPRVAADANGLWLDARTAQVRVGDRPLVLSPRHFSVLHELTRSPGRLLTTERLCSGINGIRPMTPAALAVCVSRLRKLLRDAGAPDCIETVHCLGYRYTLSAADDTGSGHGAPWIDPLTCL</sequence>
<feature type="domain" description="OmpR/PhoB-type" evidence="3">
    <location>
        <begin position="148"/>
        <end position="245"/>
    </location>
</feature>
<dbReference type="Proteomes" id="UP000253250">
    <property type="component" value="Unassembled WGS sequence"/>
</dbReference>
<organism evidence="4 5">
    <name type="scientific">Acidiferrobacter thiooxydans</name>
    <dbReference type="NCBI Taxonomy" id="163359"/>
    <lineage>
        <taxon>Bacteria</taxon>
        <taxon>Pseudomonadati</taxon>
        <taxon>Pseudomonadota</taxon>
        <taxon>Gammaproteobacteria</taxon>
        <taxon>Acidiferrobacterales</taxon>
        <taxon>Acidiferrobacteraceae</taxon>
        <taxon>Acidiferrobacter</taxon>
    </lineage>
</organism>
<dbReference type="GO" id="GO:0000160">
    <property type="term" value="P:phosphorelay signal transduction system"/>
    <property type="evidence" value="ECO:0007669"/>
    <property type="project" value="InterPro"/>
</dbReference>
<dbReference type="PROSITE" id="PS51755">
    <property type="entry name" value="OMPR_PHOB"/>
    <property type="match status" value="1"/>
</dbReference>
<reference evidence="4 5" key="1">
    <citation type="submission" date="2018-02" db="EMBL/GenBank/DDBJ databases">
        <title>Insights into the biology of acidophilic members of the Acidiferrobacteraceae family derived from comparative genomic analyses.</title>
        <authorList>
            <person name="Issotta F."/>
            <person name="Thyssen C."/>
            <person name="Mena C."/>
            <person name="Moya A."/>
            <person name="Bellenberg S."/>
            <person name="Sproer C."/>
            <person name="Covarrubias P.C."/>
            <person name="Sand W."/>
            <person name="Quatrini R."/>
            <person name="Vera M."/>
        </authorList>
    </citation>
    <scope>NUCLEOTIDE SEQUENCE [LARGE SCALE GENOMIC DNA]</scope>
    <source>
        <strain evidence="5">m-1</strain>
    </source>
</reference>
<feature type="DNA-binding region" description="OmpR/PhoB-type" evidence="2">
    <location>
        <begin position="148"/>
        <end position="245"/>
    </location>
</feature>
<dbReference type="OrthoDB" id="9802426at2"/>
<dbReference type="Gene3D" id="1.10.10.10">
    <property type="entry name" value="Winged helix-like DNA-binding domain superfamily/Winged helix DNA-binding domain"/>
    <property type="match status" value="1"/>
</dbReference>
<dbReference type="InterPro" id="IPR036388">
    <property type="entry name" value="WH-like_DNA-bd_sf"/>
</dbReference>
<name>A0A368HFW4_9GAMM</name>
<evidence type="ECO:0000313" key="5">
    <source>
        <dbReference type="Proteomes" id="UP000253250"/>
    </source>
</evidence>
<gene>
    <name evidence="4" type="ORF">C4900_00380</name>
</gene>
<comment type="caution">
    <text evidence="4">The sequence shown here is derived from an EMBL/GenBank/DDBJ whole genome shotgun (WGS) entry which is preliminary data.</text>
</comment>
<dbReference type="SMART" id="SM00862">
    <property type="entry name" value="Trans_reg_C"/>
    <property type="match status" value="1"/>
</dbReference>
<dbReference type="GO" id="GO:0006355">
    <property type="term" value="P:regulation of DNA-templated transcription"/>
    <property type="evidence" value="ECO:0007669"/>
    <property type="project" value="InterPro"/>
</dbReference>